<feature type="DNA-binding region" description="H-T-H motif" evidence="11">
    <location>
        <begin position="39"/>
        <end position="58"/>
    </location>
</feature>
<protein>
    <recommendedName>
        <fullName evidence="10">HTH-type transcriptional repressor FabR</fullName>
    </recommendedName>
</protein>
<dbReference type="PANTHER" id="PTHR47752">
    <property type="entry name" value="HTH-TYPE TRANSCRIPTIONAL REPRESSOR FABR"/>
    <property type="match status" value="1"/>
</dbReference>
<keyword evidence="4 10" id="KW-0276">Fatty acid metabolism</keyword>
<dbReference type="AlphaFoldDB" id="A0A375AG59"/>
<evidence type="ECO:0000313" key="13">
    <source>
        <dbReference type="EMBL" id="SLM65033.1"/>
    </source>
</evidence>
<keyword evidence="14" id="KW-1185">Reference proteome</keyword>
<reference evidence="13 14" key="1">
    <citation type="submission" date="2016-09" db="EMBL/GenBank/DDBJ databases">
        <authorList>
            <person name="Reverchon S."/>
            <person name="Nasser W."/>
            <person name="Leonard S."/>
            <person name="Brochier C."/>
            <person name="Duprey A."/>
        </authorList>
    </citation>
    <scope>NUCLEOTIDE SEQUENCE [LARGE SCALE GENOMIC DNA]</scope>
    <source>
        <strain evidence="13 14">174/2</strain>
    </source>
</reference>
<evidence type="ECO:0000256" key="10">
    <source>
        <dbReference type="HAMAP-Rule" id="MF_01190"/>
    </source>
</evidence>
<dbReference type="FunFam" id="1.10.10.60:FF:000034">
    <property type="entry name" value="HTH-type transcriptional repressor FabR"/>
    <property type="match status" value="1"/>
</dbReference>
<sequence>MTLGRIMGVRAQQKERTRRSLIEAAFSQLSAERSFASLSLREVAREAGIAPTSFYRHFRDVDELGLTMVDESGLMLRQLMRQARQRIVRSGGSVIRTSVSTFMEFIGNNPNAFRLLLRERSGTSAAFRAAVAREIQHFIAELADYLEVENHIPRSFADAQAEAMVTIVFSAGAEALDVDAEQRRQLEERLVLQLRMIAKGAYYWYRKEQGKGFGAYPEG</sequence>
<evidence type="ECO:0000256" key="4">
    <source>
        <dbReference type="ARBA" id="ARBA00022832"/>
    </source>
</evidence>
<evidence type="ECO:0000259" key="12">
    <source>
        <dbReference type="PROSITE" id="PS50977"/>
    </source>
</evidence>
<dbReference type="Gene3D" id="1.10.10.60">
    <property type="entry name" value="Homeodomain-like"/>
    <property type="match status" value="1"/>
</dbReference>
<keyword evidence="3 10" id="KW-0444">Lipid biosynthesis</keyword>
<name>A0A375AG59_9GAMM</name>
<dbReference type="FunFam" id="1.10.357.10:FF:000001">
    <property type="entry name" value="HTH-type transcriptional repressor FabR"/>
    <property type="match status" value="1"/>
</dbReference>
<feature type="domain" description="HTH tetR-type" evidence="12">
    <location>
        <begin position="16"/>
        <end position="76"/>
    </location>
</feature>
<dbReference type="InterPro" id="IPR054129">
    <property type="entry name" value="DesT_TetR_C"/>
</dbReference>
<dbReference type="GO" id="GO:0003700">
    <property type="term" value="F:DNA-binding transcription factor activity"/>
    <property type="evidence" value="ECO:0007669"/>
    <property type="project" value="UniProtKB-UniRule"/>
</dbReference>
<evidence type="ECO:0000256" key="1">
    <source>
        <dbReference type="ARBA" id="ARBA00022490"/>
    </source>
</evidence>
<keyword evidence="1 10" id="KW-0963">Cytoplasm</keyword>
<keyword evidence="5 10" id="KW-0805">Transcription regulation</keyword>
<dbReference type="Gene3D" id="1.10.357.10">
    <property type="entry name" value="Tetracycline Repressor, domain 2"/>
    <property type="match status" value="1"/>
</dbReference>
<dbReference type="GO" id="GO:0006633">
    <property type="term" value="P:fatty acid biosynthetic process"/>
    <property type="evidence" value="ECO:0007669"/>
    <property type="project" value="UniProtKB-UniRule"/>
</dbReference>
<evidence type="ECO:0000256" key="8">
    <source>
        <dbReference type="ARBA" id="ARBA00023160"/>
    </source>
</evidence>
<comment type="function">
    <text evidence="10">Represses the transcription of fabB, involved in unsaturated fatty acid (UFA) biosynthesis. By controlling UFA production, FabR directly influences the physical properties of the membrane bilayer.</text>
</comment>
<evidence type="ECO:0000256" key="11">
    <source>
        <dbReference type="PROSITE-ProRule" id="PRU00335"/>
    </source>
</evidence>
<organism evidence="13 14">
    <name type="scientific">Dickeya aquatica</name>
    <dbReference type="NCBI Taxonomy" id="1401087"/>
    <lineage>
        <taxon>Bacteria</taxon>
        <taxon>Pseudomonadati</taxon>
        <taxon>Pseudomonadota</taxon>
        <taxon>Gammaproteobacteria</taxon>
        <taxon>Enterobacterales</taxon>
        <taxon>Pectobacteriaceae</taxon>
        <taxon>Dickeya</taxon>
    </lineage>
</organism>
<evidence type="ECO:0000256" key="2">
    <source>
        <dbReference type="ARBA" id="ARBA00022491"/>
    </source>
</evidence>
<dbReference type="PANTHER" id="PTHR47752:SF1">
    <property type="entry name" value="HTH-TYPE TRANSCRIPTIONAL REPRESSOR FABR"/>
    <property type="match status" value="1"/>
</dbReference>
<dbReference type="InterPro" id="IPR023764">
    <property type="entry name" value="Tscrpt_reg_HTH_FabR"/>
</dbReference>
<accession>A0A375AG59</accession>
<evidence type="ECO:0000256" key="3">
    <source>
        <dbReference type="ARBA" id="ARBA00022516"/>
    </source>
</evidence>
<dbReference type="InterPro" id="IPR050692">
    <property type="entry name" value="HTH_transcr_repressor_FabR"/>
</dbReference>
<dbReference type="KEGG" id="daq:DAQ1742_04283"/>
<dbReference type="InterPro" id="IPR001647">
    <property type="entry name" value="HTH_TetR"/>
</dbReference>
<dbReference type="PROSITE" id="PS50977">
    <property type="entry name" value="HTH_TETR_2"/>
    <property type="match status" value="1"/>
</dbReference>
<comment type="subunit">
    <text evidence="10">Homodimer.</text>
</comment>
<evidence type="ECO:0000313" key="14">
    <source>
        <dbReference type="Proteomes" id="UP000294820"/>
    </source>
</evidence>
<evidence type="ECO:0000256" key="5">
    <source>
        <dbReference type="ARBA" id="ARBA00023015"/>
    </source>
</evidence>
<keyword evidence="8 10" id="KW-0275">Fatty acid biosynthesis</keyword>
<dbReference type="NCBIfam" id="NF008402">
    <property type="entry name" value="PRK11202.1"/>
    <property type="match status" value="1"/>
</dbReference>
<dbReference type="InterPro" id="IPR009057">
    <property type="entry name" value="Homeodomain-like_sf"/>
</dbReference>
<gene>
    <name evidence="10 13" type="primary">fabR</name>
    <name evidence="13" type="ORF">DAQ1742_04283</name>
</gene>
<dbReference type="GO" id="GO:0005737">
    <property type="term" value="C:cytoplasm"/>
    <property type="evidence" value="ECO:0007669"/>
    <property type="project" value="UniProtKB-SubCell"/>
</dbReference>
<evidence type="ECO:0000256" key="6">
    <source>
        <dbReference type="ARBA" id="ARBA00023098"/>
    </source>
</evidence>
<dbReference type="EMBL" id="LT615367">
    <property type="protein sequence ID" value="SLM65033.1"/>
    <property type="molecule type" value="Genomic_DNA"/>
</dbReference>
<keyword evidence="9 10" id="KW-0804">Transcription</keyword>
<comment type="subcellular location">
    <subcellularLocation>
        <location evidence="10">Cytoplasm</location>
    </subcellularLocation>
</comment>
<dbReference type="Proteomes" id="UP000294820">
    <property type="component" value="Chromosome 1"/>
</dbReference>
<proteinExistence type="inferred from homology"/>
<dbReference type="Pfam" id="PF00440">
    <property type="entry name" value="TetR_N"/>
    <property type="match status" value="1"/>
</dbReference>
<keyword evidence="7 10" id="KW-0238">DNA-binding</keyword>
<evidence type="ECO:0000256" key="9">
    <source>
        <dbReference type="ARBA" id="ARBA00023163"/>
    </source>
</evidence>
<dbReference type="HAMAP" id="MF_01190">
    <property type="entry name" value="HTH_type_FabR"/>
    <property type="match status" value="1"/>
</dbReference>
<dbReference type="GO" id="GO:0003677">
    <property type="term" value="F:DNA binding"/>
    <property type="evidence" value="ECO:0007669"/>
    <property type="project" value="UniProtKB-UniRule"/>
</dbReference>
<dbReference type="SUPFAM" id="SSF46689">
    <property type="entry name" value="Homeodomain-like"/>
    <property type="match status" value="1"/>
</dbReference>
<evidence type="ECO:0000256" key="7">
    <source>
        <dbReference type="ARBA" id="ARBA00023125"/>
    </source>
</evidence>
<dbReference type="Pfam" id="PF21943">
    <property type="entry name" value="TetR_C_46"/>
    <property type="match status" value="1"/>
</dbReference>
<keyword evidence="2 10" id="KW-0678">Repressor</keyword>
<keyword evidence="6 10" id="KW-0443">Lipid metabolism</keyword>
<dbReference type="GO" id="GO:0045717">
    <property type="term" value="P:negative regulation of fatty acid biosynthetic process"/>
    <property type="evidence" value="ECO:0007669"/>
    <property type="project" value="UniProtKB-UniRule"/>
</dbReference>